<name>A0AAE1BF56_PETCI</name>
<comment type="caution">
    <text evidence="2">The sequence shown here is derived from an EMBL/GenBank/DDBJ whole genome shotgun (WGS) entry which is preliminary data.</text>
</comment>
<dbReference type="AlphaFoldDB" id="A0AAE1BF56"/>
<keyword evidence="3" id="KW-1185">Reference proteome</keyword>
<evidence type="ECO:0000313" key="2">
    <source>
        <dbReference type="EMBL" id="KAK3849092.1"/>
    </source>
</evidence>
<proteinExistence type="predicted"/>
<organism evidence="2 3">
    <name type="scientific">Petrolisthes cinctipes</name>
    <name type="common">Flat porcelain crab</name>
    <dbReference type="NCBI Taxonomy" id="88211"/>
    <lineage>
        <taxon>Eukaryota</taxon>
        <taxon>Metazoa</taxon>
        <taxon>Ecdysozoa</taxon>
        <taxon>Arthropoda</taxon>
        <taxon>Crustacea</taxon>
        <taxon>Multicrustacea</taxon>
        <taxon>Malacostraca</taxon>
        <taxon>Eumalacostraca</taxon>
        <taxon>Eucarida</taxon>
        <taxon>Decapoda</taxon>
        <taxon>Pleocyemata</taxon>
        <taxon>Anomura</taxon>
        <taxon>Galatheoidea</taxon>
        <taxon>Porcellanidae</taxon>
        <taxon>Petrolisthes</taxon>
    </lineage>
</organism>
<protein>
    <submittedName>
        <fullName evidence="2">Uncharacterized protein</fullName>
    </submittedName>
</protein>
<dbReference type="Proteomes" id="UP001286313">
    <property type="component" value="Unassembled WGS sequence"/>
</dbReference>
<evidence type="ECO:0000256" key="1">
    <source>
        <dbReference type="SAM" id="MobiDB-lite"/>
    </source>
</evidence>
<accession>A0AAE1BF56</accession>
<dbReference type="EMBL" id="JAWQEG010009147">
    <property type="protein sequence ID" value="KAK3849092.1"/>
    <property type="molecule type" value="Genomic_DNA"/>
</dbReference>
<feature type="compositionally biased region" description="Polar residues" evidence="1">
    <location>
        <begin position="110"/>
        <end position="120"/>
    </location>
</feature>
<reference evidence="2" key="1">
    <citation type="submission" date="2023-10" db="EMBL/GenBank/DDBJ databases">
        <title>Genome assemblies of two species of porcelain crab, Petrolisthes cinctipes and Petrolisthes manimaculis (Anomura: Porcellanidae).</title>
        <authorList>
            <person name="Angst P."/>
        </authorList>
    </citation>
    <scope>NUCLEOTIDE SEQUENCE</scope>
    <source>
        <strain evidence="2">PB745_01</strain>
        <tissue evidence="2">Gill</tissue>
    </source>
</reference>
<gene>
    <name evidence="2" type="ORF">Pcinc_044142</name>
</gene>
<sequence length="141" mass="15443">MMGDTDWSGLDWGNEGVPRGVKGEKSHKTNPQLLHNLYFPTATTIPPQPHSPNPLTPNPLTPNPLTPNPLTPNPLTPNPLAPNPLTPNPLTPNPLTPLLHNPTLSRNHKPFSNSSVLNRSSRIDEANVKSFHYSNREKPAP</sequence>
<feature type="region of interest" description="Disordered" evidence="1">
    <location>
        <begin position="1"/>
        <end position="141"/>
    </location>
</feature>
<evidence type="ECO:0000313" key="3">
    <source>
        <dbReference type="Proteomes" id="UP001286313"/>
    </source>
</evidence>
<feature type="compositionally biased region" description="Pro residues" evidence="1">
    <location>
        <begin position="46"/>
        <end position="95"/>
    </location>
</feature>